<evidence type="ECO:0008006" key="4">
    <source>
        <dbReference type="Google" id="ProtNLM"/>
    </source>
</evidence>
<comment type="caution">
    <text evidence="3">The sequence shown here is derived from an EMBL/GenBank/DDBJ whole genome shotgun (WGS) entry which is preliminary data.</text>
</comment>
<sequence>MDFKNLSFSSYLGLGCRQVFSLLSSFSVALALAGCNSVTTDQYEATAKTTLTWRVKYSINLTNDKNPRFEEFSSTSLTNRNGEKPEGAVNEDAKGLWWPLPPPRPSINEIEQRQKLQEKHSKPELLRTVKYHLTYKQGEQTFTLPTNHQVYRQVARAYPYGKPLQLTLGINDGSVEKAEPLRQ</sequence>
<organism evidence="3">
    <name type="scientific">Symploca sp. SIO1C4</name>
    <dbReference type="NCBI Taxonomy" id="2607765"/>
    <lineage>
        <taxon>Bacteria</taxon>
        <taxon>Bacillati</taxon>
        <taxon>Cyanobacteriota</taxon>
        <taxon>Cyanophyceae</taxon>
        <taxon>Coleofasciculales</taxon>
        <taxon>Coleofasciculaceae</taxon>
        <taxon>Symploca</taxon>
    </lineage>
</organism>
<evidence type="ECO:0000313" key="3">
    <source>
        <dbReference type="EMBL" id="NER26125.1"/>
    </source>
</evidence>
<feature type="region of interest" description="Disordered" evidence="1">
    <location>
        <begin position="74"/>
        <end position="95"/>
    </location>
</feature>
<keyword evidence="2" id="KW-0732">Signal</keyword>
<name>A0A6B3N5Q4_9CYAN</name>
<dbReference type="EMBL" id="JAAHFQ010000003">
    <property type="protein sequence ID" value="NER26125.1"/>
    <property type="molecule type" value="Genomic_DNA"/>
</dbReference>
<reference evidence="3" key="1">
    <citation type="submission" date="2019-11" db="EMBL/GenBank/DDBJ databases">
        <title>Genomic insights into an expanded diversity of filamentous marine cyanobacteria reveals the extraordinary biosynthetic potential of Moorea and Okeania.</title>
        <authorList>
            <person name="Ferreira Leao T."/>
            <person name="Wang M."/>
            <person name="Moss N."/>
            <person name="Da Silva R."/>
            <person name="Sanders J."/>
            <person name="Nurk S."/>
            <person name="Gurevich A."/>
            <person name="Humphrey G."/>
            <person name="Reher R."/>
            <person name="Zhu Q."/>
            <person name="Belda-Ferre P."/>
            <person name="Glukhov E."/>
            <person name="Rex R."/>
            <person name="Dorrestein P.C."/>
            <person name="Knight R."/>
            <person name="Pevzner P."/>
            <person name="Gerwick W.H."/>
            <person name="Gerwick L."/>
        </authorList>
    </citation>
    <scope>NUCLEOTIDE SEQUENCE</scope>
    <source>
        <strain evidence="3">SIO1C4</strain>
    </source>
</reference>
<feature type="chain" id="PRO_5025659700" description="PII-uridylyltransferase/Glutamine-synthetase adenylyltransferase domain-containing protein" evidence="2">
    <location>
        <begin position="34"/>
        <end position="183"/>
    </location>
</feature>
<dbReference type="PROSITE" id="PS51257">
    <property type="entry name" value="PROKAR_LIPOPROTEIN"/>
    <property type="match status" value="1"/>
</dbReference>
<feature type="signal peptide" evidence="2">
    <location>
        <begin position="1"/>
        <end position="33"/>
    </location>
</feature>
<accession>A0A6B3N5Q4</accession>
<protein>
    <recommendedName>
        <fullName evidence="4">PII-uridylyltransferase/Glutamine-synthetase adenylyltransferase domain-containing protein</fullName>
    </recommendedName>
</protein>
<gene>
    <name evidence="3" type="ORF">F6J89_00220</name>
</gene>
<feature type="compositionally biased region" description="Basic and acidic residues" evidence="1">
    <location>
        <begin position="81"/>
        <end position="94"/>
    </location>
</feature>
<evidence type="ECO:0000256" key="1">
    <source>
        <dbReference type="SAM" id="MobiDB-lite"/>
    </source>
</evidence>
<proteinExistence type="predicted"/>
<dbReference type="AlphaFoldDB" id="A0A6B3N5Q4"/>
<evidence type="ECO:0000256" key="2">
    <source>
        <dbReference type="SAM" id="SignalP"/>
    </source>
</evidence>